<dbReference type="PANTHER" id="PTHR43002">
    <property type="entry name" value="GLYCOGEN DEBRANCHING ENZYME"/>
    <property type="match status" value="1"/>
</dbReference>
<dbReference type="Gene3D" id="2.60.40.10">
    <property type="entry name" value="Immunoglobulins"/>
    <property type="match status" value="1"/>
</dbReference>
<dbReference type="SUPFAM" id="SSF51445">
    <property type="entry name" value="(Trans)glycosidases"/>
    <property type="match status" value="1"/>
</dbReference>
<dbReference type="Gene3D" id="3.20.20.80">
    <property type="entry name" value="Glycosidases"/>
    <property type="match status" value="1"/>
</dbReference>
<evidence type="ECO:0000259" key="6">
    <source>
        <dbReference type="SMART" id="SM00642"/>
    </source>
</evidence>
<dbReference type="InterPro" id="IPR014756">
    <property type="entry name" value="Ig_E-set"/>
</dbReference>
<keyword evidence="2" id="KW-0378">Hydrolase</keyword>
<dbReference type="InterPro" id="IPR006047">
    <property type="entry name" value="GH13_cat_dom"/>
</dbReference>
<sequence length="732" mass="81701">MTEMAETAETMVMPERIDAYPTHRIGGFAVGAGRTLPFGATRVPRGINFSVFSNHAASLVLVLFQRGADRPMAEIPIPPEFRIGGVHAMTVFGLDPETIEYCYRADGPYEPGRGHRFEPDRLLIDPYAKALSGREAWGRPDRRPFRGRVLDEDFDWEEDRPLGLAPEDLVIYELHVRGFTRHPSAGVTAPGTYAGLVQKIPYLRELGVNCVELLPVFEFDELDNPHSDPAGGRRLYNYWGYNTVGFFAPKAGYAASGSHGMEADEFKNLVKQLHRAGIEVILDVVFNHTAEGDERGPTLSFRGLDNRTYYMLTRDGHYYNFSGTGNTFNCNHPVVRAFVLDCLRYWAAEFHIDGFRFDLASILGRAPDGTPLNNPPLIESLALDPVLRDCKLIAEAWDAAGLWQVGSFSSHRRWSEWNGRYRDTLRRFIKGDPGMAGELAACLVGSPDLYGARGPAASVNFVTAHDGFTLHDLVAYDRKHNEANGEGGRDGDNANNSWNHGHEGPTDDPEITALRDRQVRNAVLLLLLSHGIPMLVAGDEAGRTQHGNNNAYCHDEPLSWFDWTLAEDNADLIRFVRHAIAFRMAHRCVRRRLDDEPRRPAGDSRRAPDDSRRADDDSRRPFPWVSWHGVRAWEPDWAPHNRLLAMMLCANEEADCVYLAANAYWESQDLELPALPGDLAWHLFADTAAAPPQDIHEPGHEPPLPDGARVRIGPRSVLALVARPSNGKVSST</sequence>
<evidence type="ECO:0000256" key="3">
    <source>
        <dbReference type="ARBA" id="ARBA00022946"/>
    </source>
</evidence>
<feature type="region of interest" description="Disordered" evidence="5">
    <location>
        <begin position="481"/>
        <end position="510"/>
    </location>
</feature>
<accession>A0A939T6Y3</accession>
<dbReference type="Pfam" id="PF02922">
    <property type="entry name" value="CBM_48"/>
    <property type="match status" value="1"/>
</dbReference>
<dbReference type="CDD" id="cd11326">
    <property type="entry name" value="AmyAc_Glg_debranch"/>
    <property type="match status" value="1"/>
</dbReference>
<evidence type="ECO:0000256" key="2">
    <source>
        <dbReference type="ARBA" id="ARBA00022801"/>
    </source>
</evidence>
<evidence type="ECO:0000313" key="8">
    <source>
        <dbReference type="Proteomes" id="UP000669179"/>
    </source>
</evidence>
<feature type="compositionally biased region" description="Basic and acidic residues" evidence="5">
    <location>
        <begin position="481"/>
        <end position="492"/>
    </location>
</feature>
<evidence type="ECO:0000313" key="7">
    <source>
        <dbReference type="EMBL" id="MBO2448762.1"/>
    </source>
</evidence>
<dbReference type="Gene3D" id="2.60.40.1180">
    <property type="entry name" value="Golgi alpha-mannosidase II"/>
    <property type="match status" value="1"/>
</dbReference>
<organism evidence="7 8">
    <name type="scientific">Actinomadura barringtoniae</name>
    <dbReference type="NCBI Taxonomy" id="1427535"/>
    <lineage>
        <taxon>Bacteria</taxon>
        <taxon>Bacillati</taxon>
        <taxon>Actinomycetota</taxon>
        <taxon>Actinomycetes</taxon>
        <taxon>Streptosporangiales</taxon>
        <taxon>Thermomonosporaceae</taxon>
        <taxon>Actinomadura</taxon>
    </lineage>
</organism>
<dbReference type="RefSeq" id="WP_208256423.1">
    <property type="nucleotide sequence ID" value="NZ_JAGEOJ010000006.1"/>
</dbReference>
<protein>
    <submittedName>
        <fullName evidence="7">Glycogen debranching protein GlgX</fullName>
    </submittedName>
</protein>
<proteinExistence type="inferred from homology"/>
<dbReference type="GO" id="GO:0004135">
    <property type="term" value="F:amylo-alpha-1,6-glucosidase activity"/>
    <property type="evidence" value="ECO:0007669"/>
    <property type="project" value="InterPro"/>
</dbReference>
<dbReference type="SMART" id="SM00642">
    <property type="entry name" value="Aamy"/>
    <property type="match status" value="1"/>
</dbReference>
<dbReference type="EMBL" id="JAGEOJ010000006">
    <property type="protein sequence ID" value="MBO2448762.1"/>
    <property type="molecule type" value="Genomic_DNA"/>
</dbReference>
<evidence type="ECO:0000256" key="1">
    <source>
        <dbReference type="ARBA" id="ARBA00008061"/>
    </source>
</evidence>
<comment type="similarity">
    <text evidence="1">Belongs to the glycosyl hydrolase 13 family.</text>
</comment>
<feature type="domain" description="Glycosyl hydrolase family 13 catalytic" evidence="6">
    <location>
        <begin position="173"/>
        <end position="583"/>
    </location>
</feature>
<dbReference type="NCBIfam" id="TIGR02100">
    <property type="entry name" value="glgX_debranch"/>
    <property type="match status" value="1"/>
</dbReference>
<dbReference type="AlphaFoldDB" id="A0A939T6Y3"/>
<dbReference type="InterPro" id="IPR017853">
    <property type="entry name" value="GH"/>
</dbReference>
<dbReference type="GO" id="GO:0019156">
    <property type="term" value="F:isoamylase activity"/>
    <property type="evidence" value="ECO:0007669"/>
    <property type="project" value="UniProtKB-ARBA"/>
</dbReference>
<dbReference type="Pfam" id="PF21156">
    <property type="entry name" value="ISOA1-3_C"/>
    <property type="match status" value="1"/>
</dbReference>
<dbReference type="InterPro" id="IPR013783">
    <property type="entry name" value="Ig-like_fold"/>
</dbReference>
<gene>
    <name evidence="7" type="primary">glgX</name>
    <name evidence="7" type="ORF">J4573_16790</name>
</gene>
<dbReference type="InterPro" id="IPR013780">
    <property type="entry name" value="Glyco_hydro_b"/>
</dbReference>
<reference evidence="7" key="1">
    <citation type="submission" date="2021-03" db="EMBL/GenBank/DDBJ databases">
        <authorList>
            <person name="Kanchanasin P."/>
            <person name="Saeng-In P."/>
            <person name="Phongsopitanun W."/>
            <person name="Yuki M."/>
            <person name="Kudo T."/>
            <person name="Ohkuma M."/>
            <person name="Tanasupawat S."/>
        </authorList>
    </citation>
    <scope>NUCLEOTIDE SEQUENCE</scope>
    <source>
        <strain evidence="7">GKU 128</strain>
    </source>
</reference>
<dbReference type="Proteomes" id="UP000669179">
    <property type="component" value="Unassembled WGS sequence"/>
</dbReference>
<dbReference type="CDD" id="cd11234">
    <property type="entry name" value="E_set_GDE_N"/>
    <property type="match status" value="1"/>
</dbReference>
<dbReference type="GO" id="GO:0005980">
    <property type="term" value="P:glycogen catabolic process"/>
    <property type="evidence" value="ECO:0007669"/>
    <property type="project" value="InterPro"/>
</dbReference>
<evidence type="ECO:0000256" key="5">
    <source>
        <dbReference type="SAM" id="MobiDB-lite"/>
    </source>
</evidence>
<comment type="caution">
    <text evidence="7">The sequence shown here is derived from an EMBL/GenBank/DDBJ whole genome shotgun (WGS) entry which is preliminary data.</text>
</comment>
<dbReference type="FunFam" id="3.20.20.80:FF:000054">
    <property type="entry name" value="Glycogen debranching enzyme"/>
    <property type="match status" value="1"/>
</dbReference>
<dbReference type="InterPro" id="IPR048650">
    <property type="entry name" value="ISOA1-3-like_C"/>
</dbReference>
<dbReference type="Pfam" id="PF00128">
    <property type="entry name" value="Alpha-amylase"/>
    <property type="match status" value="1"/>
</dbReference>
<keyword evidence="8" id="KW-1185">Reference proteome</keyword>
<dbReference type="InterPro" id="IPR004193">
    <property type="entry name" value="Glyco_hydro_13_N"/>
</dbReference>
<evidence type="ECO:0000256" key="4">
    <source>
        <dbReference type="ARBA" id="ARBA00023295"/>
    </source>
</evidence>
<dbReference type="SUPFAM" id="SSF51011">
    <property type="entry name" value="Glycosyl hydrolase domain"/>
    <property type="match status" value="1"/>
</dbReference>
<keyword evidence="4" id="KW-0326">Glycosidase</keyword>
<keyword evidence="3" id="KW-0809">Transit peptide</keyword>
<dbReference type="SUPFAM" id="SSF81296">
    <property type="entry name" value="E set domains"/>
    <property type="match status" value="1"/>
</dbReference>
<dbReference type="InterPro" id="IPR011837">
    <property type="entry name" value="Glycogen_debranch_GlgX"/>
</dbReference>
<feature type="region of interest" description="Disordered" evidence="5">
    <location>
        <begin position="595"/>
        <end position="618"/>
    </location>
</feature>
<name>A0A939T6Y3_9ACTN</name>